<evidence type="ECO:0000256" key="2">
    <source>
        <dbReference type="ARBA" id="ARBA00010999"/>
    </source>
</evidence>
<name>X1S6S4_9ZZZZ</name>
<dbReference type="GO" id="GO:0005737">
    <property type="term" value="C:cytoplasm"/>
    <property type="evidence" value="ECO:0007669"/>
    <property type="project" value="TreeGrafter"/>
</dbReference>
<keyword evidence="4" id="KW-0433">Leucine-rich repeat</keyword>
<keyword evidence="8" id="KW-0234">DNA repair</keyword>
<protein>
    <submittedName>
        <fullName evidence="9">Uncharacterized protein</fullName>
    </submittedName>
</protein>
<dbReference type="InterPro" id="IPR050216">
    <property type="entry name" value="LRR_domain-containing"/>
</dbReference>
<dbReference type="PROSITE" id="PS51450">
    <property type="entry name" value="LRR"/>
    <property type="match status" value="1"/>
</dbReference>
<evidence type="ECO:0000256" key="7">
    <source>
        <dbReference type="ARBA" id="ARBA00022853"/>
    </source>
</evidence>
<keyword evidence="6" id="KW-0227">DNA damage</keyword>
<evidence type="ECO:0000256" key="8">
    <source>
        <dbReference type="ARBA" id="ARBA00023204"/>
    </source>
</evidence>
<dbReference type="SMART" id="SM00028">
    <property type="entry name" value="TPR"/>
    <property type="match status" value="2"/>
</dbReference>
<keyword evidence="7" id="KW-0156">Chromatin regulator</keyword>
<dbReference type="GO" id="GO:0005694">
    <property type="term" value="C:chromosome"/>
    <property type="evidence" value="ECO:0007669"/>
    <property type="project" value="UniProtKB-SubCell"/>
</dbReference>
<dbReference type="GO" id="GO:0006281">
    <property type="term" value="P:DNA repair"/>
    <property type="evidence" value="ECO:0007669"/>
    <property type="project" value="UniProtKB-KW"/>
</dbReference>
<gene>
    <name evidence="9" type="ORF">S12H4_37864</name>
</gene>
<dbReference type="SUPFAM" id="SSF48452">
    <property type="entry name" value="TPR-like"/>
    <property type="match status" value="1"/>
</dbReference>
<evidence type="ECO:0000256" key="5">
    <source>
        <dbReference type="ARBA" id="ARBA00022737"/>
    </source>
</evidence>
<dbReference type="PANTHER" id="PTHR48051:SF45">
    <property type="entry name" value="LEUCINE-RICH REPEAT PROTEIN SHOC-2-LIKE"/>
    <property type="match status" value="1"/>
</dbReference>
<dbReference type="Gene3D" id="1.25.40.10">
    <property type="entry name" value="Tetratricopeptide repeat domain"/>
    <property type="match status" value="1"/>
</dbReference>
<dbReference type="EMBL" id="BARW01022739">
    <property type="protein sequence ID" value="GAI88608.1"/>
    <property type="molecule type" value="Genomic_DNA"/>
</dbReference>
<dbReference type="InterPro" id="IPR019734">
    <property type="entry name" value="TPR_rpt"/>
</dbReference>
<proteinExistence type="inferred from homology"/>
<dbReference type="InterPro" id="IPR011990">
    <property type="entry name" value="TPR-like_helical_dom_sf"/>
</dbReference>
<dbReference type="GO" id="GO:0006325">
    <property type="term" value="P:chromatin organization"/>
    <property type="evidence" value="ECO:0007669"/>
    <property type="project" value="UniProtKB-KW"/>
</dbReference>
<keyword evidence="3" id="KW-0158">Chromosome</keyword>
<dbReference type="PANTHER" id="PTHR48051">
    <property type="match status" value="1"/>
</dbReference>
<dbReference type="SUPFAM" id="SSF52058">
    <property type="entry name" value="L domain-like"/>
    <property type="match status" value="1"/>
</dbReference>
<comment type="subcellular location">
    <subcellularLocation>
        <location evidence="1">Chromosome</location>
    </subcellularLocation>
</comment>
<dbReference type="AlphaFoldDB" id="X1S6S4"/>
<evidence type="ECO:0000256" key="6">
    <source>
        <dbReference type="ARBA" id="ARBA00022763"/>
    </source>
</evidence>
<evidence type="ECO:0000256" key="1">
    <source>
        <dbReference type="ARBA" id="ARBA00004286"/>
    </source>
</evidence>
<evidence type="ECO:0000256" key="3">
    <source>
        <dbReference type="ARBA" id="ARBA00022454"/>
    </source>
</evidence>
<sequence length="200" mass="23889">MLHYRLNDNGRVIGIYIYYFENPLLGFFPEQICDLECLEDLFLPNNEISIIPYSIGNLKSLKYINLAYNKIEEIPDSMSNFNKLESFDVMDNNLKFIPRQIKDIIKLTQLRLKGRSFFLKFQKEYDKALKIFEKSLEIKPDSSLTWYFFAEVFFKKKQYNKSIDACEKCLELDPTLIEAKILLRTVRQAFFYFHLKIKIL</sequence>
<keyword evidence="5" id="KW-0677">Repeat</keyword>
<evidence type="ECO:0000256" key="4">
    <source>
        <dbReference type="ARBA" id="ARBA00022614"/>
    </source>
</evidence>
<dbReference type="InterPro" id="IPR001611">
    <property type="entry name" value="Leu-rich_rpt"/>
</dbReference>
<dbReference type="Pfam" id="PF13181">
    <property type="entry name" value="TPR_8"/>
    <property type="match status" value="2"/>
</dbReference>
<dbReference type="Gene3D" id="3.80.10.10">
    <property type="entry name" value="Ribonuclease Inhibitor"/>
    <property type="match status" value="1"/>
</dbReference>
<comment type="similarity">
    <text evidence="2">Belongs to the Tonsoku family.</text>
</comment>
<organism evidence="9">
    <name type="scientific">marine sediment metagenome</name>
    <dbReference type="NCBI Taxonomy" id="412755"/>
    <lineage>
        <taxon>unclassified sequences</taxon>
        <taxon>metagenomes</taxon>
        <taxon>ecological metagenomes</taxon>
    </lineage>
</organism>
<dbReference type="Pfam" id="PF13855">
    <property type="entry name" value="LRR_8"/>
    <property type="match status" value="1"/>
</dbReference>
<evidence type="ECO:0000313" key="9">
    <source>
        <dbReference type="EMBL" id="GAI88608.1"/>
    </source>
</evidence>
<comment type="caution">
    <text evidence="9">The sequence shown here is derived from an EMBL/GenBank/DDBJ whole genome shotgun (WGS) entry which is preliminary data.</text>
</comment>
<accession>X1S6S4</accession>
<dbReference type="PROSITE" id="PS50005">
    <property type="entry name" value="TPR"/>
    <property type="match status" value="2"/>
</dbReference>
<dbReference type="InterPro" id="IPR032675">
    <property type="entry name" value="LRR_dom_sf"/>
</dbReference>
<reference evidence="9" key="1">
    <citation type="journal article" date="2014" name="Front. Microbiol.">
        <title>High frequency of phylogenetically diverse reductive dehalogenase-homologous genes in deep subseafloor sedimentary metagenomes.</title>
        <authorList>
            <person name="Kawai M."/>
            <person name="Futagami T."/>
            <person name="Toyoda A."/>
            <person name="Takaki Y."/>
            <person name="Nishi S."/>
            <person name="Hori S."/>
            <person name="Arai W."/>
            <person name="Tsubouchi T."/>
            <person name="Morono Y."/>
            <person name="Uchiyama I."/>
            <person name="Ito T."/>
            <person name="Fujiyama A."/>
            <person name="Inagaki F."/>
            <person name="Takami H."/>
        </authorList>
    </citation>
    <scope>NUCLEOTIDE SEQUENCE</scope>
    <source>
        <strain evidence="9">Expedition CK06-06</strain>
    </source>
</reference>